<dbReference type="PANTHER" id="PTHR24421:SF10">
    <property type="entry name" value="NITRATE_NITRITE SENSOR PROTEIN NARQ"/>
    <property type="match status" value="1"/>
</dbReference>
<evidence type="ECO:0000256" key="2">
    <source>
        <dbReference type="ARBA" id="ARBA00012438"/>
    </source>
</evidence>
<reference evidence="11" key="1">
    <citation type="submission" date="2018-06" db="EMBL/GenBank/DDBJ databases">
        <authorList>
            <person name="Zhirakovskaya E."/>
        </authorList>
    </citation>
    <scope>NUCLEOTIDE SEQUENCE</scope>
</reference>
<dbReference type="GO" id="GO:0000155">
    <property type="term" value="F:phosphorelay sensor kinase activity"/>
    <property type="evidence" value="ECO:0007669"/>
    <property type="project" value="InterPro"/>
</dbReference>
<dbReference type="Gene3D" id="1.20.5.1930">
    <property type="match status" value="1"/>
</dbReference>
<name>A0A3B0SH95_9ZZZZ</name>
<sequence length="395" mass="42932">MSYDHDMYLFRSETFKTDALLAVGLGVLASAQIVFGPETADLSTSRIVIAVVMVFAVSLPMAFRRAFPMHVMVISSVFWMIDRFAENPLSFLGVWTAFVAHAIGSEMNLRRSAIIGGGFVVFQTSFTALGAVLSPDLGFVDVLSTLGFLAASLALGREVHKTRSYAARIEAQARLDEAVRTRELEEGIRAERSRIARELHDIVGHQMTVMTLQAAGADRMIERDPKKAHEAMNTIEKAGRDAMGEMRRMLSFLREDGDDGALDPQPTISRIQLLIGQMREAGLDARLTLKGVRRPLAQGIELSVFRIVQESLTNSLKHGGTRVTADVTIEYHDTAIDVIIADNGDGAAHDLGRTDGSGLGIIGIRERATVLGGTFQAGPRVGGGYNVHVNIPTDQ</sequence>
<dbReference type="Pfam" id="PF07730">
    <property type="entry name" value="HisKA_3"/>
    <property type="match status" value="1"/>
</dbReference>
<evidence type="ECO:0000256" key="3">
    <source>
        <dbReference type="ARBA" id="ARBA00022553"/>
    </source>
</evidence>
<keyword evidence="5" id="KW-0547">Nucleotide-binding</keyword>
<evidence type="ECO:0000259" key="9">
    <source>
        <dbReference type="Pfam" id="PF02518"/>
    </source>
</evidence>
<gene>
    <name evidence="11" type="ORF">MNBD_ACTINO02-158</name>
</gene>
<proteinExistence type="predicted"/>
<evidence type="ECO:0000259" key="10">
    <source>
        <dbReference type="Pfam" id="PF07730"/>
    </source>
</evidence>
<evidence type="ECO:0000256" key="8">
    <source>
        <dbReference type="SAM" id="Phobius"/>
    </source>
</evidence>
<keyword evidence="8" id="KW-0812">Transmembrane</keyword>
<evidence type="ECO:0000256" key="1">
    <source>
        <dbReference type="ARBA" id="ARBA00000085"/>
    </source>
</evidence>
<keyword evidence="6" id="KW-0418">Kinase</keyword>
<evidence type="ECO:0000256" key="5">
    <source>
        <dbReference type="ARBA" id="ARBA00022741"/>
    </source>
</evidence>
<dbReference type="EC" id="2.7.13.3" evidence="2"/>
<feature type="transmembrane region" description="Helical" evidence="8">
    <location>
        <begin position="19"/>
        <end position="35"/>
    </location>
</feature>
<protein>
    <recommendedName>
        <fullName evidence="2">histidine kinase</fullName>
        <ecNumber evidence="2">2.7.13.3</ecNumber>
    </recommendedName>
</protein>
<keyword evidence="4" id="KW-0808">Transferase</keyword>
<dbReference type="InterPro" id="IPR050482">
    <property type="entry name" value="Sensor_HK_TwoCompSys"/>
</dbReference>
<feature type="domain" description="Histidine kinase/HSP90-like ATPase" evidence="9">
    <location>
        <begin position="301"/>
        <end position="394"/>
    </location>
</feature>
<evidence type="ECO:0000313" key="11">
    <source>
        <dbReference type="EMBL" id="VAW00179.1"/>
    </source>
</evidence>
<keyword evidence="3" id="KW-0597">Phosphoprotein</keyword>
<dbReference type="AlphaFoldDB" id="A0A3B0SH95"/>
<evidence type="ECO:0000256" key="6">
    <source>
        <dbReference type="ARBA" id="ARBA00022777"/>
    </source>
</evidence>
<dbReference type="SUPFAM" id="SSF55874">
    <property type="entry name" value="ATPase domain of HSP90 chaperone/DNA topoisomerase II/histidine kinase"/>
    <property type="match status" value="1"/>
</dbReference>
<evidence type="ECO:0000256" key="4">
    <source>
        <dbReference type="ARBA" id="ARBA00022679"/>
    </source>
</evidence>
<accession>A0A3B0SH95</accession>
<keyword evidence="7" id="KW-0067">ATP-binding</keyword>
<comment type="catalytic activity">
    <reaction evidence="1">
        <text>ATP + protein L-histidine = ADP + protein N-phospho-L-histidine.</text>
        <dbReference type="EC" id="2.7.13.3"/>
    </reaction>
</comment>
<dbReference type="GO" id="GO:0016020">
    <property type="term" value="C:membrane"/>
    <property type="evidence" value="ECO:0007669"/>
    <property type="project" value="InterPro"/>
</dbReference>
<organism evidence="11">
    <name type="scientific">hydrothermal vent metagenome</name>
    <dbReference type="NCBI Taxonomy" id="652676"/>
    <lineage>
        <taxon>unclassified sequences</taxon>
        <taxon>metagenomes</taxon>
        <taxon>ecological metagenomes</taxon>
    </lineage>
</organism>
<dbReference type="PANTHER" id="PTHR24421">
    <property type="entry name" value="NITRATE/NITRITE SENSOR PROTEIN NARX-RELATED"/>
    <property type="match status" value="1"/>
</dbReference>
<dbReference type="Gene3D" id="3.30.565.10">
    <property type="entry name" value="Histidine kinase-like ATPase, C-terminal domain"/>
    <property type="match status" value="1"/>
</dbReference>
<feature type="domain" description="Signal transduction histidine kinase subgroup 3 dimerisation and phosphoacceptor" evidence="10">
    <location>
        <begin position="191"/>
        <end position="256"/>
    </location>
</feature>
<evidence type="ECO:0000256" key="7">
    <source>
        <dbReference type="ARBA" id="ARBA00022840"/>
    </source>
</evidence>
<dbReference type="GO" id="GO:0046983">
    <property type="term" value="F:protein dimerization activity"/>
    <property type="evidence" value="ECO:0007669"/>
    <property type="project" value="InterPro"/>
</dbReference>
<feature type="transmembrane region" description="Helical" evidence="8">
    <location>
        <begin position="113"/>
        <end position="133"/>
    </location>
</feature>
<feature type="transmembrane region" description="Helical" evidence="8">
    <location>
        <begin position="47"/>
        <end position="67"/>
    </location>
</feature>
<keyword evidence="8" id="KW-1133">Transmembrane helix</keyword>
<dbReference type="InterPro" id="IPR003594">
    <property type="entry name" value="HATPase_dom"/>
</dbReference>
<dbReference type="GO" id="GO:0005524">
    <property type="term" value="F:ATP binding"/>
    <property type="evidence" value="ECO:0007669"/>
    <property type="project" value="UniProtKB-KW"/>
</dbReference>
<keyword evidence="8" id="KW-0472">Membrane</keyword>
<dbReference type="EMBL" id="UOEK01000181">
    <property type="protein sequence ID" value="VAW00179.1"/>
    <property type="molecule type" value="Genomic_DNA"/>
</dbReference>
<dbReference type="Pfam" id="PF02518">
    <property type="entry name" value="HATPase_c"/>
    <property type="match status" value="1"/>
</dbReference>
<dbReference type="CDD" id="cd16917">
    <property type="entry name" value="HATPase_UhpB-NarQ-NarX-like"/>
    <property type="match status" value="1"/>
</dbReference>
<dbReference type="InterPro" id="IPR036890">
    <property type="entry name" value="HATPase_C_sf"/>
</dbReference>
<dbReference type="InterPro" id="IPR011712">
    <property type="entry name" value="Sig_transdc_His_kin_sub3_dim/P"/>
</dbReference>
<feature type="transmembrane region" description="Helical" evidence="8">
    <location>
        <begin position="139"/>
        <end position="156"/>
    </location>
</feature>